<dbReference type="SUPFAM" id="SSF143503">
    <property type="entry name" value="PUG domain-like"/>
    <property type="match status" value="1"/>
</dbReference>
<dbReference type="Proteomes" id="UP000023152">
    <property type="component" value="Unassembled WGS sequence"/>
</dbReference>
<evidence type="ECO:0000313" key="1">
    <source>
        <dbReference type="EMBL" id="ETN97387.1"/>
    </source>
</evidence>
<dbReference type="EMBL" id="ASPP01049889">
    <property type="protein sequence ID" value="ETN97387.1"/>
    <property type="molecule type" value="Genomic_DNA"/>
</dbReference>
<protein>
    <submittedName>
        <fullName evidence="1">Uncharacterized protein</fullName>
    </submittedName>
</protein>
<reference evidence="1 2" key="1">
    <citation type="journal article" date="2013" name="Curr. Biol.">
        <title>The Genome of the Foraminiferan Reticulomyxa filosa.</title>
        <authorList>
            <person name="Glockner G."/>
            <person name="Hulsmann N."/>
            <person name="Schleicher M."/>
            <person name="Noegel A.A."/>
            <person name="Eichinger L."/>
            <person name="Gallinger C."/>
            <person name="Pawlowski J."/>
            <person name="Sierra R."/>
            <person name="Euteneuer U."/>
            <person name="Pillet L."/>
            <person name="Moustafa A."/>
            <person name="Platzer M."/>
            <person name="Groth M."/>
            <person name="Szafranski K."/>
            <person name="Schliwa M."/>
        </authorList>
    </citation>
    <scope>NUCLEOTIDE SEQUENCE [LARGE SCALE GENOMIC DNA]</scope>
</reference>
<keyword evidence="2" id="KW-1185">Reference proteome</keyword>
<dbReference type="AlphaFoldDB" id="X6L725"/>
<dbReference type="InterPro" id="IPR036339">
    <property type="entry name" value="PUB-like_dom_sf"/>
</dbReference>
<evidence type="ECO:0000313" key="2">
    <source>
        <dbReference type="Proteomes" id="UP000023152"/>
    </source>
</evidence>
<name>X6L725_RETFI</name>
<organism evidence="1 2">
    <name type="scientific">Reticulomyxa filosa</name>
    <dbReference type="NCBI Taxonomy" id="46433"/>
    <lineage>
        <taxon>Eukaryota</taxon>
        <taxon>Sar</taxon>
        <taxon>Rhizaria</taxon>
        <taxon>Retaria</taxon>
        <taxon>Foraminifera</taxon>
        <taxon>Monothalamids</taxon>
        <taxon>Reticulomyxidae</taxon>
        <taxon>Reticulomyxa</taxon>
    </lineage>
</organism>
<sequence length="166" mass="20093">MTICFLTNYSSLFNTAQLYSNNVIWCIYSKYLAINLEKQQYHRHGEITIKFSLKKRDGSAISQEICLHILWNILKHPKHIKYRQINYQALYNYLLSKCYQMDANFEEIFADTEELLQYFGFKKGSDNNWYYQYDEIQLLHTWKCYQALGNLQIMYVYYVALIKHMI</sequence>
<comment type="caution">
    <text evidence="1">The sequence shown here is derived from an EMBL/GenBank/DDBJ whole genome shotgun (WGS) entry which is preliminary data.</text>
</comment>
<gene>
    <name evidence="1" type="ORF">RFI_40142</name>
</gene>
<accession>X6L725</accession>
<proteinExistence type="predicted"/>